<protein>
    <submittedName>
        <fullName evidence="1">Uncharacterized protein</fullName>
    </submittedName>
</protein>
<name>A0ACC2LY85_PERAE</name>
<sequence>MAGGETPPPPVKIDPSSPFYLGSQDRPGDFITPIRLKLDNFDDWSHAIRVALSSRRKFGFLDGTINDLVPPCTKDDWVTIHCMLVSWLTNTIDPEVRSMLSNYDNAKRLWDDLHERFSVVNGPRIQQLKADINRCAQSKTMPVAVYFSKLTVLWDELDNHEPLICCKCGKCTCEVGKQHGKWREDDRLQQFLLGLCSEYYAQLRSTILSQDPLPSLNRVFQQIAQDERVRGITRITEEKPEMVGFAVRMANRTQPRLDRAERAALVCSHCHKSGHDIATCFDLHGTPDWYLEKYGNTYEGKGNVKGKTNALSTKTSAGRGRGGVRANATTPDITHSAPLGQPSPAPGAQPLPGFTAEQWAALAAAFGTPQTPSNRLHAFAHNQRARGDKFASRSRKCVFVGYPFGKKGWSLFDLEKKEFFVSRDVKFYENVFPYLNVEATTITPTVESDVTYNGGDIEEFLDDVGGHRALHEDVIVATQTPQTASPTTSDTPSHEETQPSSTSVLSQNARNVPTVAASSTGAGGLMVLQVARGGTIWAAGYERNSHR</sequence>
<comment type="caution">
    <text evidence="1">The sequence shown here is derived from an EMBL/GenBank/DDBJ whole genome shotgun (WGS) entry which is preliminary data.</text>
</comment>
<accession>A0ACC2LY85</accession>
<evidence type="ECO:0000313" key="2">
    <source>
        <dbReference type="Proteomes" id="UP001234297"/>
    </source>
</evidence>
<organism evidence="1 2">
    <name type="scientific">Persea americana</name>
    <name type="common">Avocado</name>
    <dbReference type="NCBI Taxonomy" id="3435"/>
    <lineage>
        <taxon>Eukaryota</taxon>
        <taxon>Viridiplantae</taxon>
        <taxon>Streptophyta</taxon>
        <taxon>Embryophyta</taxon>
        <taxon>Tracheophyta</taxon>
        <taxon>Spermatophyta</taxon>
        <taxon>Magnoliopsida</taxon>
        <taxon>Magnoliidae</taxon>
        <taxon>Laurales</taxon>
        <taxon>Lauraceae</taxon>
        <taxon>Persea</taxon>
    </lineage>
</organism>
<dbReference type="Proteomes" id="UP001234297">
    <property type="component" value="Chromosome 3"/>
</dbReference>
<dbReference type="EMBL" id="CM056811">
    <property type="protein sequence ID" value="KAJ8638375.1"/>
    <property type="molecule type" value="Genomic_DNA"/>
</dbReference>
<gene>
    <name evidence="1" type="ORF">MRB53_012642</name>
</gene>
<evidence type="ECO:0000313" key="1">
    <source>
        <dbReference type="EMBL" id="KAJ8638375.1"/>
    </source>
</evidence>
<reference evidence="1 2" key="1">
    <citation type="journal article" date="2022" name="Hortic Res">
        <title>A haplotype resolved chromosomal level avocado genome allows analysis of novel avocado genes.</title>
        <authorList>
            <person name="Nath O."/>
            <person name="Fletcher S.J."/>
            <person name="Hayward A."/>
            <person name="Shaw L.M."/>
            <person name="Masouleh A.K."/>
            <person name="Furtado A."/>
            <person name="Henry R.J."/>
            <person name="Mitter N."/>
        </authorList>
    </citation>
    <scope>NUCLEOTIDE SEQUENCE [LARGE SCALE GENOMIC DNA]</scope>
    <source>
        <strain evidence="2">cv. Hass</strain>
    </source>
</reference>
<proteinExistence type="predicted"/>
<keyword evidence="2" id="KW-1185">Reference proteome</keyword>